<evidence type="ECO:0000259" key="1">
    <source>
        <dbReference type="Pfam" id="PF25148"/>
    </source>
</evidence>
<evidence type="ECO:0000313" key="2">
    <source>
        <dbReference type="EMBL" id="MBA2892845.1"/>
    </source>
</evidence>
<reference evidence="2 3" key="1">
    <citation type="submission" date="2020-07" db="EMBL/GenBank/DDBJ databases">
        <title>Genomic Encyclopedia of Type Strains, Phase IV (KMG-IV): sequencing the most valuable type-strain genomes for metagenomic binning, comparative biology and taxonomic classification.</title>
        <authorList>
            <person name="Goeker M."/>
        </authorList>
    </citation>
    <scope>NUCLEOTIDE SEQUENCE [LARGE SCALE GENOMIC DNA]</scope>
    <source>
        <strain evidence="2 3">DSM 45533</strain>
    </source>
</reference>
<keyword evidence="3" id="KW-1185">Reference proteome</keyword>
<name>A0A7W0CKK3_9ACTN</name>
<dbReference type="RefSeq" id="WP_181611564.1">
    <property type="nucleotide sequence ID" value="NZ_BAABAM010000003.1"/>
</dbReference>
<protein>
    <recommendedName>
        <fullName evidence="1">DUF7824 domain-containing protein</fullName>
    </recommendedName>
</protein>
<gene>
    <name evidence="2" type="ORF">HNR30_004199</name>
</gene>
<proteinExistence type="predicted"/>
<accession>A0A7W0CKK3</accession>
<sequence length="969" mass="105054">MTTTWPDVRDLIAGCRPVQLSRLLLTLTGEERAEIAAHLPAFLKEMRSAATRIARAFWNDIPASELDLPGWAAGRLDHAEFAGDVHETYAACLRLAGAATLPAAAAAKWLAHRDLNPRWESDRHDSRLLQVLASRPTAWQGEVGVRLAERIRRPGDTIVPLVLELLRSSGAEPPKHDPLVVAWVSGPVLKDDPLAPWLLPRVFEAEGAGRALRDEQVPSASVPRATPWLRAVAAMPREQLLDALLTRFFSGGDQLDLRFFVRLHTMAAPTPEERTARLRDYVRLLPASPGTVAELALDQVRHLEFDDEADLVEAIEALTFRPEIKLATAGLRWFADLMKERPALAPDLAPALANAFSHTAWAVQHRAEQLALKHAAALRPAAAILAQAVPHLPPASGAKVAACFGGEVTPEGPCGPEVFVPGTLPEVAAESRSRLPEPTLSSGVRHVNGLTAEQWMAAFVGRLADREALRAELAATEQLAEPYLFSLDAWPSASMWLTALATEVVAPGTDPGVPDPEPVDRWADTSFQVKVVVTEPDEAESAETQPGPWFTEMPPDAREEIFRQLDGIGVEAERIAAMRDGGPVPPPGSDEPFWTVSVMSFGFSSFFRDEEAERVELERRRSRMPYHSSVAPLQLFMLRRLHELYQALREGTVPPVLLATPTWSTGHLDPDVLVDRLATCAAAGAHPLKADFQQALLRLPRGAHPEAAARAAAIGSRAAGQAADWLARGGLPDPETGVAWKPDGIDPVPALSAEPTGYDLIDQLLSAPARWRAEDTYDGMRWWAQAMPSHREVVAVHYLPYLVDRWNHSNVGADSLEALIQADGPVGEAMAALVAGLLTRPHGPGAHLILHLAVRGHPDAGAVGRHLGGLIRHSEVEIRRVLPLLDQAAREGAHAQVWEMLRALLPVVLPAGEERANVNHSDLVAFAARVAGWVGARGEIPEVAVHAAGKGQSRFRRECRALNAVIVGG</sequence>
<dbReference type="AlphaFoldDB" id="A0A7W0CKK3"/>
<dbReference type="Pfam" id="PF25148">
    <property type="entry name" value="DUF7824"/>
    <property type="match status" value="1"/>
</dbReference>
<comment type="caution">
    <text evidence="2">The sequence shown here is derived from an EMBL/GenBank/DDBJ whole genome shotgun (WGS) entry which is preliminary data.</text>
</comment>
<evidence type="ECO:0000313" key="3">
    <source>
        <dbReference type="Proteomes" id="UP000530928"/>
    </source>
</evidence>
<dbReference type="Proteomes" id="UP000530928">
    <property type="component" value="Unassembled WGS sequence"/>
</dbReference>
<dbReference type="InterPro" id="IPR056726">
    <property type="entry name" value="DUF7824"/>
</dbReference>
<organism evidence="2 3">
    <name type="scientific">Nonomuraea soli</name>
    <dbReference type="NCBI Taxonomy" id="1032476"/>
    <lineage>
        <taxon>Bacteria</taxon>
        <taxon>Bacillati</taxon>
        <taxon>Actinomycetota</taxon>
        <taxon>Actinomycetes</taxon>
        <taxon>Streptosporangiales</taxon>
        <taxon>Streptosporangiaceae</taxon>
        <taxon>Nonomuraea</taxon>
    </lineage>
</organism>
<dbReference type="EMBL" id="JACDUR010000004">
    <property type="protein sequence ID" value="MBA2892845.1"/>
    <property type="molecule type" value="Genomic_DNA"/>
</dbReference>
<feature type="domain" description="DUF7824" evidence="1">
    <location>
        <begin position="628"/>
        <end position="711"/>
    </location>
</feature>